<keyword evidence="4" id="KW-1185">Reference proteome</keyword>
<dbReference type="Proteomes" id="UP001199296">
    <property type="component" value="Unassembled WGS sequence"/>
</dbReference>
<evidence type="ECO:0000313" key="3">
    <source>
        <dbReference type="EMBL" id="MCC3145650.1"/>
    </source>
</evidence>
<organism evidence="3 4">
    <name type="scientific">Halanaerobium polyolivorans</name>
    <dbReference type="NCBI Taxonomy" id="2886943"/>
    <lineage>
        <taxon>Bacteria</taxon>
        <taxon>Bacillati</taxon>
        <taxon>Bacillota</taxon>
        <taxon>Clostridia</taxon>
        <taxon>Halanaerobiales</taxon>
        <taxon>Halanaerobiaceae</taxon>
        <taxon>Halanaerobium</taxon>
    </lineage>
</organism>
<feature type="compositionally biased region" description="Basic and acidic residues" evidence="1">
    <location>
        <begin position="66"/>
        <end position="75"/>
    </location>
</feature>
<protein>
    <submittedName>
        <fullName evidence="3">Uncharacterized protein</fullName>
    </submittedName>
</protein>
<dbReference type="EMBL" id="JAJFAT010000014">
    <property type="protein sequence ID" value="MCC3145650.1"/>
    <property type="molecule type" value="Genomic_DNA"/>
</dbReference>
<comment type="caution">
    <text evidence="3">The sequence shown here is derived from an EMBL/GenBank/DDBJ whole genome shotgun (WGS) entry which is preliminary data.</text>
</comment>
<sequence>MLKIMIFFAFCILIFNISEYISSRLLLKLNKRMITPKEFPEILNKDIKKFTSFDSHLGWEPQPNTVKKDTGHQTPDDPDSDKVTYTIDDKGSRLNTYISRGEI</sequence>
<keyword evidence="2" id="KW-0812">Transmembrane</keyword>
<feature type="transmembrane region" description="Helical" evidence="2">
    <location>
        <begin position="6"/>
        <end position="27"/>
    </location>
</feature>
<evidence type="ECO:0000256" key="2">
    <source>
        <dbReference type="SAM" id="Phobius"/>
    </source>
</evidence>
<keyword evidence="2" id="KW-1133">Transmembrane helix</keyword>
<evidence type="ECO:0000313" key="4">
    <source>
        <dbReference type="Proteomes" id="UP001199296"/>
    </source>
</evidence>
<accession>A0AAW4X1G1</accession>
<name>A0AAW4X1G1_9FIRM</name>
<evidence type="ECO:0000256" key="1">
    <source>
        <dbReference type="SAM" id="MobiDB-lite"/>
    </source>
</evidence>
<reference evidence="3 4" key="1">
    <citation type="submission" date="2021-10" db="EMBL/GenBank/DDBJ databases">
        <authorList>
            <person name="Grouzdev D.S."/>
            <person name="Pantiukh K.S."/>
            <person name="Krutkina M.S."/>
        </authorList>
    </citation>
    <scope>NUCLEOTIDE SEQUENCE [LARGE SCALE GENOMIC DNA]</scope>
    <source>
        <strain evidence="3 4">Z-7514</strain>
    </source>
</reference>
<feature type="region of interest" description="Disordered" evidence="1">
    <location>
        <begin position="54"/>
        <end position="85"/>
    </location>
</feature>
<gene>
    <name evidence="3" type="ORF">LJ207_09970</name>
</gene>
<keyword evidence="2" id="KW-0472">Membrane</keyword>
<proteinExistence type="predicted"/>
<dbReference type="RefSeq" id="WP_229346351.1">
    <property type="nucleotide sequence ID" value="NZ_JAJFAT010000014.1"/>
</dbReference>
<dbReference type="AlphaFoldDB" id="A0AAW4X1G1"/>